<comment type="caution">
    <text evidence="2">The sequence shown here is derived from an EMBL/GenBank/DDBJ whole genome shotgun (WGS) entry which is preliminary data.</text>
</comment>
<evidence type="ECO:0000256" key="1">
    <source>
        <dbReference type="SAM" id="Phobius"/>
    </source>
</evidence>
<evidence type="ECO:0000313" key="3">
    <source>
        <dbReference type="Proteomes" id="UP000320146"/>
    </source>
</evidence>
<keyword evidence="1" id="KW-0812">Transmembrane</keyword>
<feature type="transmembrane region" description="Helical" evidence="1">
    <location>
        <begin position="38"/>
        <end position="56"/>
    </location>
</feature>
<feature type="transmembrane region" description="Helical" evidence="1">
    <location>
        <begin position="133"/>
        <end position="155"/>
    </location>
</feature>
<feature type="transmembrane region" description="Helical" evidence="1">
    <location>
        <begin position="6"/>
        <end position="26"/>
    </location>
</feature>
<evidence type="ECO:0000313" key="2">
    <source>
        <dbReference type="EMBL" id="RZO23906.1"/>
    </source>
</evidence>
<evidence type="ECO:0008006" key="4">
    <source>
        <dbReference type="Google" id="ProtNLM"/>
    </source>
</evidence>
<sequence length="159" mass="17670">MEISLIGWIHTILGTLAIFVAAFIILSQGLITKNNYLGKFYIFATLITASTALMLYKNGGFNPAHILAILTLLAIFLGLAAERFNILGLSKYIQILSYTGSVLFHLLPGIAEVNKRLPLDNPMGLSVEDPINIRYYLIFTALIGVTILIQIYLVWKKKI</sequence>
<gene>
    <name evidence="2" type="ORF">EVA99_02855</name>
</gene>
<dbReference type="EMBL" id="SHBL01000020">
    <property type="protein sequence ID" value="RZO23906.1"/>
    <property type="molecule type" value="Genomic_DNA"/>
</dbReference>
<protein>
    <recommendedName>
        <fullName evidence="4">DUF2306 domain-containing protein</fullName>
    </recommendedName>
</protein>
<keyword evidence="1" id="KW-1133">Transmembrane helix</keyword>
<feature type="transmembrane region" description="Helical" evidence="1">
    <location>
        <begin position="62"/>
        <end position="80"/>
    </location>
</feature>
<name>A0A520MRT0_9GAMM</name>
<reference evidence="2 3" key="1">
    <citation type="submission" date="2019-02" db="EMBL/GenBank/DDBJ databases">
        <title>Prokaryotic population dynamics and viral predation in marine succession experiment using metagenomics: the confinement effect.</title>
        <authorList>
            <person name="Haro-Moreno J.M."/>
            <person name="Rodriguez-Valera F."/>
            <person name="Lopez-Perez M."/>
        </authorList>
    </citation>
    <scope>NUCLEOTIDE SEQUENCE [LARGE SCALE GENOMIC DNA]</scope>
    <source>
        <strain evidence="2">MED-G166</strain>
    </source>
</reference>
<proteinExistence type="predicted"/>
<accession>A0A520MRT0</accession>
<dbReference type="AlphaFoldDB" id="A0A520MRT0"/>
<organism evidence="2 3">
    <name type="scientific">SAR86 cluster bacterium</name>
    <dbReference type="NCBI Taxonomy" id="2030880"/>
    <lineage>
        <taxon>Bacteria</taxon>
        <taxon>Pseudomonadati</taxon>
        <taxon>Pseudomonadota</taxon>
        <taxon>Gammaproteobacteria</taxon>
        <taxon>SAR86 cluster</taxon>
    </lineage>
</organism>
<feature type="transmembrane region" description="Helical" evidence="1">
    <location>
        <begin position="92"/>
        <end position="113"/>
    </location>
</feature>
<keyword evidence="1" id="KW-0472">Membrane</keyword>
<dbReference type="Proteomes" id="UP000320146">
    <property type="component" value="Unassembled WGS sequence"/>
</dbReference>